<evidence type="ECO:0000256" key="6">
    <source>
        <dbReference type="ARBA" id="ARBA00022692"/>
    </source>
</evidence>
<evidence type="ECO:0000313" key="15">
    <source>
        <dbReference type="EMBL" id="KAF2754182.1"/>
    </source>
</evidence>
<feature type="transmembrane region" description="Helical" evidence="13">
    <location>
        <begin position="80"/>
        <end position="103"/>
    </location>
</feature>
<sequence>MVHTEDDHSQNADSVKRVEDGTQSTSSAAGTPEPPLQQSHQDDGGMVKERIGMTQAKNEADTVATNDDEEPQRSKGTTAIIMLALGIAVFLAAIDVTIITTALPSISEHFGSTAGYTWIGSAYLLGNAASTPLWGKFSDIWGRKPVLLIANVVFFIGSLLAGVAVNIGMLIVARAIQGVGGGGLVILVNICIGDLFSMRKRSAYYGIIGGVWAIASALGPIMGGAFSQFVTWRWCFYINLPLDGIAFVIIFFFLDLHNPRTPLWEGIKAIDWLGALLITGGTVMFLLGLEFGGITHPWKSATVLCLIVFGAFTIFIFFLNEWKLAKYPIIPLRIFQHRSNLAALGVCFCHGANFVAASYFLPLYFQVVLGATPILSGVYYLPTVLALSFASAGVGVLIRKTGLYLPPIWAGMALMTLGTGLFIDLTPTSSWAKIILYQAVAGIGVGPNFQSPLIALQSGISPRDIASATATFGFTRNLGTAISVVIGTVVFQNVMESHTAELTAAVGGRTAAQLSGANAVANVGVANALPEVQRDVVRTAFAASLSKMWIMYTVIAFVGLVSGLFIRKNQLRREHKELKQGLEGEVERKKEADEARRIRKEETKRQSGKLDGIAEKV</sequence>
<dbReference type="Gene3D" id="1.20.1720.10">
    <property type="entry name" value="Multidrug resistance protein D"/>
    <property type="match status" value="1"/>
</dbReference>
<dbReference type="FunFam" id="1.20.1250.20:FF:000196">
    <property type="entry name" value="MFS toxin efflux pump (AflT)"/>
    <property type="match status" value="1"/>
</dbReference>
<feature type="compositionally biased region" description="Basic and acidic residues" evidence="12">
    <location>
        <begin position="1"/>
        <end position="20"/>
    </location>
</feature>
<dbReference type="Gene3D" id="1.20.1250.20">
    <property type="entry name" value="MFS general substrate transporter like domains"/>
    <property type="match status" value="1"/>
</dbReference>
<dbReference type="AlphaFoldDB" id="A0A6A6VUD0"/>
<feature type="transmembrane region" description="Helical" evidence="13">
    <location>
        <begin position="377"/>
        <end position="398"/>
    </location>
</feature>
<dbReference type="RefSeq" id="XP_033596633.1">
    <property type="nucleotide sequence ID" value="XM_033742902.1"/>
</dbReference>
<dbReference type="FunFam" id="1.20.1720.10:FF:000014">
    <property type="entry name" value="MFS drug transporter, putative"/>
    <property type="match status" value="1"/>
</dbReference>
<reference evidence="15" key="1">
    <citation type="journal article" date="2020" name="Stud. Mycol.">
        <title>101 Dothideomycetes genomes: a test case for predicting lifestyles and emergence of pathogens.</title>
        <authorList>
            <person name="Haridas S."/>
            <person name="Albert R."/>
            <person name="Binder M."/>
            <person name="Bloem J."/>
            <person name="Labutti K."/>
            <person name="Salamov A."/>
            <person name="Andreopoulos B."/>
            <person name="Baker S."/>
            <person name="Barry K."/>
            <person name="Bills G."/>
            <person name="Bluhm B."/>
            <person name="Cannon C."/>
            <person name="Castanera R."/>
            <person name="Culley D."/>
            <person name="Daum C."/>
            <person name="Ezra D."/>
            <person name="Gonzalez J."/>
            <person name="Henrissat B."/>
            <person name="Kuo A."/>
            <person name="Liang C."/>
            <person name="Lipzen A."/>
            <person name="Lutzoni F."/>
            <person name="Magnuson J."/>
            <person name="Mondo S."/>
            <person name="Nolan M."/>
            <person name="Ohm R."/>
            <person name="Pangilinan J."/>
            <person name="Park H.-J."/>
            <person name="Ramirez L."/>
            <person name="Alfaro M."/>
            <person name="Sun H."/>
            <person name="Tritt A."/>
            <person name="Yoshinaga Y."/>
            <person name="Zwiers L.-H."/>
            <person name="Turgeon B."/>
            <person name="Goodwin S."/>
            <person name="Spatafora J."/>
            <person name="Crous P."/>
            <person name="Grigoriev I."/>
        </authorList>
    </citation>
    <scope>NUCLEOTIDE SEQUENCE</scope>
    <source>
        <strain evidence="15">CBS 121739</strain>
    </source>
</reference>
<feature type="compositionally biased region" description="Basic and acidic residues" evidence="12">
    <location>
        <begin position="585"/>
        <end position="605"/>
    </location>
</feature>
<name>A0A6A6VUD0_9PEZI</name>
<feature type="transmembrane region" description="Helical" evidence="13">
    <location>
        <begin position="269"/>
        <end position="289"/>
    </location>
</feature>
<organism evidence="15 16">
    <name type="scientific">Pseudovirgaria hyperparasitica</name>
    <dbReference type="NCBI Taxonomy" id="470096"/>
    <lineage>
        <taxon>Eukaryota</taxon>
        <taxon>Fungi</taxon>
        <taxon>Dikarya</taxon>
        <taxon>Ascomycota</taxon>
        <taxon>Pezizomycotina</taxon>
        <taxon>Dothideomycetes</taxon>
        <taxon>Dothideomycetes incertae sedis</taxon>
        <taxon>Acrospermales</taxon>
        <taxon>Acrospermaceae</taxon>
        <taxon>Pseudovirgaria</taxon>
    </lineage>
</organism>
<proteinExistence type="inferred from homology"/>
<accession>A0A6A6VUD0</accession>
<feature type="transmembrane region" description="Helical" evidence="13">
    <location>
        <begin position="403"/>
        <end position="423"/>
    </location>
</feature>
<evidence type="ECO:0000256" key="1">
    <source>
        <dbReference type="ARBA" id="ARBA00004128"/>
    </source>
</evidence>
<feature type="transmembrane region" description="Helical" evidence="13">
    <location>
        <begin position="549"/>
        <end position="566"/>
    </location>
</feature>
<dbReference type="CDD" id="cd17502">
    <property type="entry name" value="MFS_Azr1_MDR_like"/>
    <property type="match status" value="1"/>
</dbReference>
<feature type="transmembrane region" description="Helical" evidence="13">
    <location>
        <begin position="115"/>
        <end position="134"/>
    </location>
</feature>
<evidence type="ECO:0000256" key="11">
    <source>
        <dbReference type="ARBA" id="ARBA00083178"/>
    </source>
</evidence>
<dbReference type="Pfam" id="PF07690">
    <property type="entry name" value="MFS_1"/>
    <property type="match status" value="1"/>
</dbReference>
<dbReference type="SUPFAM" id="SSF103473">
    <property type="entry name" value="MFS general substrate transporter"/>
    <property type="match status" value="1"/>
</dbReference>
<keyword evidence="6 13" id="KW-0812">Transmembrane</keyword>
<feature type="transmembrane region" description="Helical" evidence="13">
    <location>
        <begin position="301"/>
        <end position="320"/>
    </location>
</feature>
<feature type="transmembrane region" description="Helical" evidence="13">
    <location>
        <begin position="204"/>
        <end position="230"/>
    </location>
</feature>
<dbReference type="InterPro" id="IPR020846">
    <property type="entry name" value="MFS_dom"/>
</dbReference>
<evidence type="ECO:0000256" key="10">
    <source>
        <dbReference type="ARBA" id="ARBA00069956"/>
    </source>
</evidence>
<keyword evidence="7 13" id="KW-1133">Transmembrane helix</keyword>
<keyword evidence="8 13" id="KW-0472">Membrane</keyword>
<evidence type="ECO:0000256" key="2">
    <source>
        <dbReference type="ARBA" id="ARBA00004651"/>
    </source>
</evidence>
<dbReference type="GO" id="GO:0022857">
    <property type="term" value="F:transmembrane transporter activity"/>
    <property type="evidence" value="ECO:0007669"/>
    <property type="project" value="InterPro"/>
</dbReference>
<feature type="transmembrane region" description="Helical" evidence="13">
    <location>
        <begin position="171"/>
        <end position="192"/>
    </location>
</feature>
<dbReference type="GO" id="GO:0005774">
    <property type="term" value="C:vacuolar membrane"/>
    <property type="evidence" value="ECO:0007669"/>
    <property type="project" value="UniProtKB-SubCell"/>
</dbReference>
<dbReference type="InterPro" id="IPR011701">
    <property type="entry name" value="MFS"/>
</dbReference>
<feature type="region of interest" description="Disordered" evidence="12">
    <location>
        <begin position="585"/>
        <end position="617"/>
    </location>
</feature>
<evidence type="ECO:0000256" key="12">
    <source>
        <dbReference type="SAM" id="MobiDB-lite"/>
    </source>
</evidence>
<keyword evidence="4" id="KW-1003">Cell membrane</keyword>
<comment type="function">
    <text evidence="9">Efflux pump; part of the gene cluster that mediates the biosynthesis of dothistromin (DOTH), a polyketide toxin very similar in structure to the aflatoxin precursor, versicolorin B. One function of dotC may be to transport early-stage dothistromin biosynthetic intermediates from the cytoplasm into vacuoles, thereby affecting the rate of dothistromin production.</text>
</comment>
<evidence type="ECO:0000256" key="13">
    <source>
        <dbReference type="SAM" id="Phobius"/>
    </source>
</evidence>
<comment type="similarity">
    <text evidence="3">Belongs to the major facilitator superfamily. TCR/Tet family.</text>
</comment>
<evidence type="ECO:0000256" key="9">
    <source>
        <dbReference type="ARBA" id="ARBA00057269"/>
    </source>
</evidence>
<keyword evidence="16" id="KW-1185">Reference proteome</keyword>
<feature type="compositionally biased region" description="Basic and acidic residues" evidence="12">
    <location>
        <begin position="40"/>
        <end position="49"/>
    </location>
</feature>
<dbReference type="PANTHER" id="PTHR23501">
    <property type="entry name" value="MAJOR FACILITATOR SUPERFAMILY"/>
    <property type="match status" value="1"/>
</dbReference>
<dbReference type="PANTHER" id="PTHR23501:SF102">
    <property type="entry name" value="DRUG TRANSPORTER, PUTATIVE (AFU_ORTHOLOGUE AFUA_3G08530)-RELATED"/>
    <property type="match status" value="1"/>
</dbReference>
<dbReference type="GO" id="GO:0005886">
    <property type="term" value="C:plasma membrane"/>
    <property type="evidence" value="ECO:0007669"/>
    <property type="project" value="UniProtKB-SubCell"/>
</dbReference>
<evidence type="ECO:0000313" key="16">
    <source>
        <dbReference type="Proteomes" id="UP000799437"/>
    </source>
</evidence>
<feature type="region of interest" description="Disordered" evidence="12">
    <location>
        <begin position="1"/>
        <end position="49"/>
    </location>
</feature>
<evidence type="ECO:0000256" key="3">
    <source>
        <dbReference type="ARBA" id="ARBA00007520"/>
    </source>
</evidence>
<dbReference type="EMBL" id="ML996581">
    <property type="protein sequence ID" value="KAF2754182.1"/>
    <property type="molecule type" value="Genomic_DNA"/>
</dbReference>
<comment type="subcellular location">
    <subcellularLocation>
        <location evidence="2">Cell membrane</location>
        <topology evidence="2">Multi-pass membrane protein</topology>
    </subcellularLocation>
    <subcellularLocation>
        <location evidence="1">Vacuole membrane</location>
        <topology evidence="1">Multi-pass membrane protein</topology>
    </subcellularLocation>
</comment>
<feature type="domain" description="Major facilitator superfamily (MFS) profile" evidence="14">
    <location>
        <begin position="81"/>
        <end position="571"/>
    </location>
</feature>
<dbReference type="InterPro" id="IPR036259">
    <property type="entry name" value="MFS_trans_sf"/>
</dbReference>
<feature type="transmembrane region" description="Helical" evidence="13">
    <location>
        <begin position="146"/>
        <end position="165"/>
    </location>
</feature>
<dbReference type="PRINTS" id="PR01036">
    <property type="entry name" value="TCRTETB"/>
</dbReference>
<dbReference type="GeneID" id="54483956"/>
<feature type="transmembrane region" description="Helical" evidence="13">
    <location>
        <begin position="341"/>
        <end position="365"/>
    </location>
</feature>
<dbReference type="Proteomes" id="UP000799437">
    <property type="component" value="Unassembled WGS sequence"/>
</dbReference>
<dbReference type="PROSITE" id="PS50850">
    <property type="entry name" value="MFS"/>
    <property type="match status" value="1"/>
</dbReference>
<feature type="transmembrane region" description="Helical" evidence="13">
    <location>
        <begin position="236"/>
        <end position="257"/>
    </location>
</feature>
<gene>
    <name evidence="15" type="ORF">EJ05DRAFT_469283</name>
</gene>
<evidence type="ECO:0000256" key="4">
    <source>
        <dbReference type="ARBA" id="ARBA00022475"/>
    </source>
</evidence>
<keyword evidence="5" id="KW-0926">Vacuole</keyword>
<protein>
    <recommendedName>
        <fullName evidence="10">Efflux pump dotC</fullName>
    </recommendedName>
    <alternativeName>
        <fullName evidence="11">Dothistromin biosynthesis protein C</fullName>
    </alternativeName>
</protein>
<evidence type="ECO:0000256" key="7">
    <source>
        <dbReference type="ARBA" id="ARBA00022989"/>
    </source>
</evidence>
<evidence type="ECO:0000256" key="5">
    <source>
        <dbReference type="ARBA" id="ARBA00022554"/>
    </source>
</evidence>
<evidence type="ECO:0000259" key="14">
    <source>
        <dbReference type="PROSITE" id="PS50850"/>
    </source>
</evidence>
<evidence type="ECO:0000256" key="8">
    <source>
        <dbReference type="ARBA" id="ARBA00023136"/>
    </source>
</evidence>
<dbReference type="OrthoDB" id="10021397at2759"/>